<organism evidence="2 3">
    <name type="scientific">Thermococcus indicus</name>
    <dbReference type="NCBI Taxonomy" id="2586643"/>
    <lineage>
        <taxon>Archaea</taxon>
        <taxon>Methanobacteriati</taxon>
        <taxon>Methanobacteriota</taxon>
        <taxon>Thermococci</taxon>
        <taxon>Thermococcales</taxon>
        <taxon>Thermococcaceae</taxon>
        <taxon>Thermococcus</taxon>
    </lineage>
</organism>
<feature type="transmembrane region" description="Helical" evidence="1">
    <location>
        <begin position="163"/>
        <end position="179"/>
    </location>
</feature>
<reference evidence="2 3" key="1">
    <citation type="submission" date="2019-06" db="EMBL/GenBank/DDBJ databases">
        <title>Thermococcus indicus sp. nov., a Fe(III)-reducing hyperthermophilic archaeon isolated from the Onnuri vent field of the Central Indian Ocean ridge.</title>
        <authorList>
            <person name="Lim J.K."/>
            <person name="Kim Y.J."/>
            <person name="Kwon K.K."/>
        </authorList>
    </citation>
    <scope>NUCLEOTIDE SEQUENCE [LARGE SCALE GENOMIC DNA]</scope>
    <source>
        <strain evidence="2 3">IOH1</strain>
    </source>
</reference>
<evidence type="ECO:0000313" key="2">
    <source>
        <dbReference type="EMBL" id="QDA31792.1"/>
    </source>
</evidence>
<proteinExistence type="predicted"/>
<feature type="transmembrane region" description="Helical" evidence="1">
    <location>
        <begin position="131"/>
        <end position="156"/>
    </location>
</feature>
<dbReference type="KEGG" id="tic:FH039_09540"/>
<feature type="transmembrane region" description="Helical" evidence="1">
    <location>
        <begin position="21"/>
        <end position="39"/>
    </location>
</feature>
<feature type="transmembrane region" description="Helical" evidence="1">
    <location>
        <begin position="45"/>
        <end position="66"/>
    </location>
</feature>
<dbReference type="RefSeq" id="WP_139681125.1">
    <property type="nucleotide sequence ID" value="NZ_CP040846.1"/>
</dbReference>
<feature type="transmembrane region" description="Helical" evidence="1">
    <location>
        <begin position="98"/>
        <end position="119"/>
    </location>
</feature>
<dbReference type="EMBL" id="CP040846">
    <property type="protein sequence ID" value="QDA31792.1"/>
    <property type="molecule type" value="Genomic_DNA"/>
</dbReference>
<keyword evidence="1" id="KW-1133">Transmembrane helix</keyword>
<feature type="transmembrane region" description="Helical" evidence="1">
    <location>
        <begin position="191"/>
        <end position="211"/>
    </location>
</feature>
<dbReference type="AlphaFoldDB" id="A0A4Y5SNX3"/>
<dbReference type="OrthoDB" id="101388at2157"/>
<keyword evidence="1" id="KW-0472">Membrane</keyword>
<dbReference type="GeneID" id="40475426"/>
<keyword evidence="3" id="KW-1185">Reference proteome</keyword>
<keyword evidence="1" id="KW-0812">Transmembrane</keyword>
<protein>
    <submittedName>
        <fullName evidence="2">Uncharacterized protein</fullName>
    </submittedName>
</protein>
<sequence>MKEMSIIFTQLHEEIKYTAKQIGLNLISIPWLMAVIYLFTSWTPLSSAAIVGTSSFSIAVIAALFFGGSIVREKFLGIHEMLLSLPLDPVRLMLTRTLASFVIGITGIALGSAVGWFITLHVSTPIPLTTVLFGILISAPALFSFTFLVILITLLFQSRYLDIAKFIIFFTAYFAPAYIPKYFGVGLSLETALVLSLLLSIGALAVSFSIIRPLGEKLAERIVLV</sequence>
<evidence type="ECO:0000256" key="1">
    <source>
        <dbReference type="SAM" id="Phobius"/>
    </source>
</evidence>
<accession>A0A4Y5SNX3</accession>
<dbReference type="Proteomes" id="UP000306007">
    <property type="component" value="Chromosome"/>
</dbReference>
<name>A0A4Y5SNX3_9EURY</name>
<evidence type="ECO:0000313" key="3">
    <source>
        <dbReference type="Proteomes" id="UP000306007"/>
    </source>
</evidence>
<gene>
    <name evidence="2" type="ORF">FH039_09540</name>
</gene>